<organism evidence="4 5">
    <name type="scientific">Thiothrix winogradskyi</name>
    <dbReference type="NCBI Taxonomy" id="96472"/>
    <lineage>
        <taxon>Bacteria</taxon>
        <taxon>Pseudomonadati</taxon>
        <taxon>Pseudomonadota</taxon>
        <taxon>Gammaproteobacteria</taxon>
        <taxon>Thiotrichales</taxon>
        <taxon>Thiotrichaceae</taxon>
        <taxon>Thiothrix</taxon>
    </lineage>
</organism>
<dbReference type="PROSITE" id="PS51898">
    <property type="entry name" value="TYR_RECOMBINASE"/>
    <property type="match status" value="1"/>
</dbReference>
<dbReference type="Pfam" id="PF00589">
    <property type="entry name" value="Phage_integrase"/>
    <property type="match status" value="1"/>
</dbReference>
<dbReference type="CDD" id="cd00397">
    <property type="entry name" value="DNA_BRE_C"/>
    <property type="match status" value="1"/>
</dbReference>
<dbReference type="InterPro" id="IPR002104">
    <property type="entry name" value="Integrase_catalytic"/>
</dbReference>
<evidence type="ECO:0000259" key="3">
    <source>
        <dbReference type="PROSITE" id="PS51898"/>
    </source>
</evidence>
<keyword evidence="1" id="KW-0229">DNA integration</keyword>
<name>A0ABY3SVQ4_9GAMM</name>
<proteinExistence type="predicted"/>
<dbReference type="PANTHER" id="PTHR30349:SF64">
    <property type="entry name" value="PROPHAGE INTEGRASE INTD-RELATED"/>
    <property type="match status" value="1"/>
</dbReference>
<dbReference type="PANTHER" id="PTHR30349">
    <property type="entry name" value="PHAGE INTEGRASE-RELATED"/>
    <property type="match status" value="1"/>
</dbReference>
<evidence type="ECO:0000256" key="2">
    <source>
        <dbReference type="ARBA" id="ARBA00023172"/>
    </source>
</evidence>
<sequence length="378" mass="42863">MIFEIIDTPEQPTSRQMPKILRKKGRLNKVQPVAAIGCEGGISVPVVASSNYGQFSVTRYTDRQHTDLTLYSLLDLFMAERRPSTSYVVMLEAAIKLFVEVTGVWYIHLIEREHFLQVKTEILDVRKNAANTYNIWVRHFRALLNAAKPWGFDLKPIMDGIKTIVIYDNAPKAITDSSIKTVMEWLDSPGNLAVFPAWFWKVLIRTLYYTGMRRRQVVGLTWGDIHLKSGIIHLQAAHSKTKRGWDIPLPDQLIAGFSELQRKTEEALRRSIYLDDQVFNVTLFNNRYRTDGNIAKTMTVDHVSGGFKRIGKLAGVEISPHRFRHAFATKLANGDGGIEGIKEVQRLLGHTNLSTTMGYIQVNMGKMRNMMGGLGNDI</sequence>
<keyword evidence="5" id="KW-1185">Reference proteome</keyword>
<gene>
    <name evidence="4" type="ORF">L2Y54_16435</name>
</gene>
<dbReference type="Gene3D" id="1.10.443.10">
    <property type="entry name" value="Intergrase catalytic core"/>
    <property type="match status" value="1"/>
</dbReference>
<protein>
    <submittedName>
        <fullName evidence="4">Site-specific integrase</fullName>
    </submittedName>
</protein>
<dbReference type="InterPro" id="IPR050090">
    <property type="entry name" value="Tyrosine_recombinase_XerCD"/>
</dbReference>
<reference evidence="4" key="1">
    <citation type="journal article" date="2022" name="Microorganisms">
        <title>Two New Species of Filamentous Sulfur Bacteria of the Genus Thiothrix, Thiothrix winogradskyi sp. nov. and 'Candidatus Thiothrix sulfatifontis' sp. nov.</title>
        <authorList>
            <person name="Ravin N.V."/>
            <person name="Rossetti S."/>
            <person name="Beletsky A.V."/>
            <person name="Kadnikov V.V."/>
            <person name="Rudenko T.S."/>
            <person name="Smolyakov D.D."/>
            <person name="Moskvitina M.I."/>
            <person name="Gureeva M.V."/>
            <person name="Mardanov A.V."/>
            <person name="Grabovich M.Y."/>
        </authorList>
    </citation>
    <scope>NUCLEOTIDE SEQUENCE</scope>
    <source>
        <strain evidence="4">CT3</strain>
    </source>
</reference>
<evidence type="ECO:0000256" key="1">
    <source>
        <dbReference type="ARBA" id="ARBA00022908"/>
    </source>
</evidence>
<evidence type="ECO:0000313" key="4">
    <source>
        <dbReference type="EMBL" id="UJS23518.1"/>
    </source>
</evidence>
<dbReference type="InterPro" id="IPR013762">
    <property type="entry name" value="Integrase-like_cat_sf"/>
</dbReference>
<accession>A0ABY3SVQ4</accession>
<dbReference type="InterPro" id="IPR011010">
    <property type="entry name" value="DNA_brk_join_enz"/>
</dbReference>
<dbReference type="RefSeq" id="WP_236497694.1">
    <property type="nucleotide sequence ID" value="NZ_CP091244.1"/>
</dbReference>
<dbReference type="Proteomes" id="UP001054801">
    <property type="component" value="Chromosome"/>
</dbReference>
<keyword evidence="2" id="KW-0233">DNA recombination</keyword>
<feature type="domain" description="Tyr recombinase" evidence="3">
    <location>
        <begin position="169"/>
        <end position="372"/>
    </location>
</feature>
<dbReference type="SUPFAM" id="SSF56349">
    <property type="entry name" value="DNA breaking-rejoining enzymes"/>
    <property type="match status" value="1"/>
</dbReference>
<dbReference type="EMBL" id="CP091244">
    <property type="protein sequence ID" value="UJS23518.1"/>
    <property type="molecule type" value="Genomic_DNA"/>
</dbReference>
<evidence type="ECO:0000313" key="5">
    <source>
        <dbReference type="Proteomes" id="UP001054801"/>
    </source>
</evidence>